<dbReference type="HAMAP" id="MF_01974">
    <property type="entry name" value="MetAP_1"/>
    <property type="match status" value="1"/>
</dbReference>
<dbReference type="CDD" id="cd01086">
    <property type="entry name" value="MetAP1"/>
    <property type="match status" value="1"/>
</dbReference>
<dbReference type="NCBIfam" id="TIGR00500">
    <property type="entry name" value="met_pdase_I"/>
    <property type="match status" value="1"/>
</dbReference>
<keyword evidence="4 6" id="KW-0479">Metal-binding</keyword>
<dbReference type="Proteomes" id="UP000252132">
    <property type="component" value="Unassembled WGS sequence"/>
</dbReference>
<accession>A0A368DZW0</accession>
<evidence type="ECO:0000256" key="3">
    <source>
        <dbReference type="ARBA" id="ARBA00022670"/>
    </source>
</evidence>
<evidence type="ECO:0000313" key="10">
    <source>
        <dbReference type="Proteomes" id="UP000252132"/>
    </source>
</evidence>
<dbReference type="PANTHER" id="PTHR43330">
    <property type="entry name" value="METHIONINE AMINOPEPTIDASE"/>
    <property type="match status" value="1"/>
</dbReference>
<protein>
    <recommendedName>
        <fullName evidence="6 7">Methionine aminopeptidase</fullName>
        <shortName evidence="6">MAP</shortName>
        <shortName evidence="6">MetAP</shortName>
        <ecNumber evidence="6 7">3.4.11.18</ecNumber>
    </recommendedName>
    <alternativeName>
        <fullName evidence="6">Peptidase M</fullName>
    </alternativeName>
</protein>
<feature type="binding site" evidence="6">
    <location>
        <position position="190"/>
    </location>
    <ligand>
        <name>substrate</name>
    </ligand>
</feature>
<keyword evidence="3 6" id="KW-0645">Protease</keyword>
<feature type="binding site" evidence="6">
    <location>
        <position position="109"/>
    </location>
    <ligand>
        <name>a divalent metal cation</name>
        <dbReference type="ChEBI" id="CHEBI:60240"/>
        <label>1</label>
    </ligand>
</feature>
<evidence type="ECO:0000256" key="1">
    <source>
        <dbReference type="ARBA" id="ARBA00002521"/>
    </source>
</evidence>
<comment type="subunit">
    <text evidence="6">Monomer.</text>
</comment>
<evidence type="ECO:0000256" key="6">
    <source>
        <dbReference type="HAMAP-Rule" id="MF_01974"/>
    </source>
</evidence>
<dbReference type="PROSITE" id="PS00680">
    <property type="entry name" value="MAP_1"/>
    <property type="match status" value="1"/>
</dbReference>
<proteinExistence type="inferred from homology"/>
<dbReference type="GO" id="GO:0046872">
    <property type="term" value="F:metal ion binding"/>
    <property type="evidence" value="ECO:0007669"/>
    <property type="project" value="UniProtKB-UniRule"/>
</dbReference>
<evidence type="ECO:0000256" key="2">
    <source>
        <dbReference type="ARBA" id="ARBA00022438"/>
    </source>
</evidence>
<dbReference type="InterPro" id="IPR002467">
    <property type="entry name" value="Pept_M24A_MAP1"/>
</dbReference>
<dbReference type="InterPro" id="IPR001714">
    <property type="entry name" value="Pept_M24_MAP"/>
</dbReference>
<dbReference type="GO" id="GO:0070006">
    <property type="term" value="F:metalloaminopeptidase activity"/>
    <property type="evidence" value="ECO:0007669"/>
    <property type="project" value="UniProtKB-UniRule"/>
</dbReference>
<evidence type="ECO:0000256" key="5">
    <source>
        <dbReference type="ARBA" id="ARBA00022801"/>
    </source>
</evidence>
<dbReference type="AlphaFoldDB" id="A0A368DZW0"/>
<organism evidence="9 10">
    <name type="scientific">PS1 clade bacterium</name>
    <dbReference type="NCBI Taxonomy" id="2175152"/>
    <lineage>
        <taxon>Bacteria</taxon>
        <taxon>Pseudomonadati</taxon>
        <taxon>Pseudomonadota</taxon>
        <taxon>Alphaproteobacteria</taxon>
        <taxon>PS1 clade</taxon>
    </lineage>
</organism>
<feature type="binding site" evidence="6">
    <location>
        <position position="183"/>
    </location>
    <ligand>
        <name>a divalent metal cation</name>
        <dbReference type="ChEBI" id="CHEBI:60240"/>
        <label>2</label>
        <note>catalytic</note>
    </ligand>
</feature>
<evidence type="ECO:0000313" key="9">
    <source>
        <dbReference type="EMBL" id="RCL77379.1"/>
    </source>
</evidence>
<feature type="binding site" evidence="6">
    <location>
        <position position="247"/>
    </location>
    <ligand>
        <name>a divalent metal cation</name>
        <dbReference type="ChEBI" id="CHEBI:60240"/>
        <label>1</label>
    </ligand>
</feature>
<feature type="binding site" evidence="6">
    <location>
        <position position="216"/>
    </location>
    <ligand>
        <name>a divalent metal cation</name>
        <dbReference type="ChEBI" id="CHEBI:60240"/>
        <label>2</label>
        <note>catalytic</note>
    </ligand>
</feature>
<name>A0A368DZW0_9PROT</name>
<evidence type="ECO:0000256" key="7">
    <source>
        <dbReference type="RuleBase" id="RU003653"/>
    </source>
</evidence>
<gene>
    <name evidence="6 9" type="primary">map</name>
    <name evidence="9" type="ORF">DBW69_03550</name>
</gene>
<comment type="function">
    <text evidence="1 6">Removes the N-terminal methionine from nascent proteins. The N-terminal methionine is often cleaved when the second residue in the primary sequence is small and uncharged (Met-Ala-, Cys, Gly, Pro, Ser, Thr, or Val). Requires deformylation of the N(alpha)-formylated initiator methionine before it can be hydrolyzed.</text>
</comment>
<dbReference type="GO" id="GO:0004239">
    <property type="term" value="F:initiator methionyl aminopeptidase activity"/>
    <property type="evidence" value="ECO:0007669"/>
    <property type="project" value="UniProtKB-UniRule"/>
</dbReference>
<evidence type="ECO:0000256" key="4">
    <source>
        <dbReference type="ARBA" id="ARBA00022723"/>
    </source>
</evidence>
<comment type="caution">
    <text evidence="9">The sequence shown here is derived from an EMBL/GenBank/DDBJ whole genome shotgun (WGS) entry which is preliminary data.</text>
</comment>
<keyword evidence="2 6" id="KW-0031">Aminopeptidase</keyword>
<comment type="cofactor">
    <cofactor evidence="6">
        <name>Co(2+)</name>
        <dbReference type="ChEBI" id="CHEBI:48828"/>
    </cofactor>
    <cofactor evidence="6">
        <name>Zn(2+)</name>
        <dbReference type="ChEBI" id="CHEBI:29105"/>
    </cofactor>
    <cofactor evidence="6">
        <name>Mn(2+)</name>
        <dbReference type="ChEBI" id="CHEBI:29035"/>
    </cofactor>
    <cofactor evidence="6">
        <name>Fe(2+)</name>
        <dbReference type="ChEBI" id="CHEBI:29033"/>
    </cofactor>
    <text evidence="6">Binds 2 divalent metal cations per subunit. Has a high-affinity and a low affinity metal-binding site. The true nature of the physiological cofactor is under debate. The enzyme is active with cobalt, zinc, manganese or divalent iron ions. Most likely, methionine aminopeptidases function as mononuclear Fe(2+)-metalloproteases under physiological conditions, and the catalytically relevant metal-binding site has been assigned to the histidine-containing high-affinity site.</text>
</comment>
<evidence type="ECO:0000259" key="8">
    <source>
        <dbReference type="Pfam" id="PF00557"/>
    </source>
</evidence>
<dbReference type="PANTHER" id="PTHR43330:SF27">
    <property type="entry name" value="METHIONINE AMINOPEPTIDASE"/>
    <property type="match status" value="1"/>
</dbReference>
<dbReference type="GO" id="GO:0006508">
    <property type="term" value="P:proteolysis"/>
    <property type="evidence" value="ECO:0007669"/>
    <property type="project" value="UniProtKB-KW"/>
</dbReference>
<dbReference type="GO" id="GO:0005829">
    <property type="term" value="C:cytosol"/>
    <property type="evidence" value="ECO:0007669"/>
    <property type="project" value="TreeGrafter"/>
</dbReference>
<dbReference type="InterPro" id="IPR000994">
    <property type="entry name" value="Pept_M24"/>
</dbReference>
<dbReference type="EC" id="3.4.11.18" evidence="6 7"/>
<feature type="domain" description="Peptidase M24" evidence="8">
    <location>
        <begin position="27"/>
        <end position="253"/>
    </location>
</feature>
<feature type="binding site" evidence="6">
    <location>
        <position position="120"/>
    </location>
    <ligand>
        <name>a divalent metal cation</name>
        <dbReference type="ChEBI" id="CHEBI:60240"/>
        <label>2</label>
        <note>catalytic</note>
    </ligand>
</feature>
<feature type="binding site" evidence="6">
    <location>
        <position position="247"/>
    </location>
    <ligand>
        <name>a divalent metal cation</name>
        <dbReference type="ChEBI" id="CHEBI:60240"/>
        <label>2</label>
        <note>catalytic</note>
    </ligand>
</feature>
<keyword evidence="5 6" id="KW-0378">Hydrolase</keyword>
<dbReference type="Pfam" id="PF00557">
    <property type="entry name" value="Peptidase_M24"/>
    <property type="match status" value="1"/>
</dbReference>
<sequence>MNYIDASRAPLLNNGQIKLHGPEAFDGMRKVGKMAAECIDMLADFTKPGVTTDSLDKLAYEFILDRKAVPAPLNYRGFKKSICTSINHVVCHGIPGDRILKDGDIMNVDVTLIYDGWHGDHSRMFSLGDVPIRAKKLMDATYESMMAGLDAIRPGATLGDVGAAIQSHAEGQRMAIVRDFCGHGLGQVFHDAPNILHYGMTGEGMELRPGMIFTVEPMLNLGKPGVKILSDGWTAVTRDRSLSAQYEHSVGVTPDGCEIFTESPKGLHQPHKIPSQ</sequence>
<dbReference type="PRINTS" id="PR00599">
    <property type="entry name" value="MAPEPTIDASE"/>
</dbReference>
<comment type="catalytic activity">
    <reaction evidence="6 7">
        <text>Release of N-terminal amino acids, preferentially methionine, from peptides and arylamides.</text>
        <dbReference type="EC" id="3.4.11.18"/>
    </reaction>
</comment>
<dbReference type="InterPro" id="IPR036005">
    <property type="entry name" value="Creatinase/aminopeptidase-like"/>
</dbReference>
<comment type="similarity">
    <text evidence="6">Belongs to the peptidase M24A family. Methionine aminopeptidase type 1 subfamily.</text>
</comment>
<dbReference type="EMBL" id="QOQF01000009">
    <property type="protein sequence ID" value="RCL77379.1"/>
    <property type="molecule type" value="Genomic_DNA"/>
</dbReference>
<feature type="binding site" evidence="6">
    <location>
        <position position="92"/>
    </location>
    <ligand>
        <name>substrate</name>
    </ligand>
</feature>
<dbReference type="SUPFAM" id="SSF55920">
    <property type="entry name" value="Creatinase/aminopeptidase"/>
    <property type="match status" value="1"/>
</dbReference>
<dbReference type="Gene3D" id="3.90.230.10">
    <property type="entry name" value="Creatinase/methionine aminopeptidase superfamily"/>
    <property type="match status" value="1"/>
</dbReference>
<reference evidence="9 10" key="1">
    <citation type="journal article" date="2018" name="Microbiome">
        <title>Fine metagenomic profile of the Mediterranean stratified and mixed water columns revealed by assembly and recruitment.</title>
        <authorList>
            <person name="Haro-Moreno J.M."/>
            <person name="Lopez-Perez M."/>
            <person name="De La Torre J.R."/>
            <person name="Picazo A."/>
            <person name="Camacho A."/>
            <person name="Rodriguez-Valera F."/>
        </authorList>
    </citation>
    <scope>NUCLEOTIDE SEQUENCE [LARGE SCALE GENOMIC DNA]</scope>
    <source>
        <strain evidence="9">MED-G55</strain>
    </source>
</reference>
<feature type="binding site" evidence="6">
    <location>
        <position position="120"/>
    </location>
    <ligand>
        <name>a divalent metal cation</name>
        <dbReference type="ChEBI" id="CHEBI:60240"/>
        <label>1</label>
    </ligand>
</feature>